<dbReference type="InterPro" id="IPR013783">
    <property type="entry name" value="Ig-like_fold"/>
</dbReference>
<dbReference type="Gene3D" id="3.20.20.80">
    <property type="entry name" value="Glycosidases"/>
    <property type="match status" value="1"/>
</dbReference>
<gene>
    <name evidence="3" type="ORF">NG895_22845</name>
</gene>
<feature type="signal peptide" evidence="1">
    <location>
        <begin position="1"/>
        <end position="30"/>
    </location>
</feature>
<dbReference type="Pfam" id="PF16158">
    <property type="entry name" value="N_BRCA1_IG"/>
    <property type="match status" value="1"/>
</dbReference>
<evidence type="ECO:0000313" key="4">
    <source>
        <dbReference type="Proteomes" id="UP001155241"/>
    </source>
</evidence>
<feature type="domain" description="Nbr1 FW" evidence="2">
    <location>
        <begin position="389"/>
        <end position="494"/>
    </location>
</feature>
<reference evidence="3" key="1">
    <citation type="submission" date="2022-06" db="EMBL/GenBank/DDBJ databases">
        <title>Aeoliella straminimaris, a novel planctomycete from sediments.</title>
        <authorList>
            <person name="Vitorino I.R."/>
            <person name="Lage O.M."/>
        </authorList>
    </citation>
    <scope>NUCLEOTIDE SEQUENCE</scope>
    <source>
        <strain evidence="3">ICT_H6.2</strain>
    </source>
</reference>
<dbReference type="Gene3D" id="2.60.40.10">
    <property type="entry name" value="Immunoglobulins"/>
    <property type="match status" value="1"/>
</dbReference>
<accession>A0A9X2FD36</accession>
<dbReference type="RefSeq" id="WP_252854859.1">
    <property type="nucleotide sequence ID" value="NZ_JAMXLR010000077.1"/>
</dbReference>
<protein>
    <submittedName>
        <fullName evidence="3">NBR1-Ig-like domain-containing protein</fullName>
    </submittedName>
</protein>
<dbReference type="AlphaFoldDB" id="A0A9X2FD36"/>
<dbReference type="InterPro" id="IPR032350">
    <property type="entry name" value="Nbr1_FW"/>
</dbReference>
<keyword evidence="1" id="KW-0732">Signal</keyword>
<evidence type="ECO:0000256" key="1">
    <source>
        <dbReference type="SAM" id="SignalP"/>
    </source>
</evidence>
<dbReference type="Proteomes" id="UP001155241">
    <property type="component" value="Unassembled WGS sequence"/>
</dbReference>
<name>A0A9X2FD36_9BACT</name>
<evidence type="ECO:0000313" key="3">
    <source>
        <dbReference type="EMBL" id="MCO6046745.1"/>
    </source>
</evidence>
<keyword evidence="4" id="KW-1185">Reference proteome</keyword>
<proteinExistence type="predicted"/>
<organism evidence="3 4">
    <name type="scientific">Aeoliella straminimaris</name>
    <dbReference type="NCBI Taxonomy" id="2954799"/>
    <lineage>
        <taxon>Bacteria</taxon>
        <taxon>Pseudomonadati</taxon>
        <taxon>Planctomycetota</taxon>
        <taxon>Planctomycetia</taxon>
        <taxon>Pirellulales</taxon>
        <taxon>Lacipirellulaceae</taxon>
        <taxon>Aeoliella</taxon>
    </lineage>
</organism>
<sequence length="510" mass="57114">MHTIARNSSANWVLALSATLLTFAASIASAQQVPADLSTPGRSFELGDKIVSTSFFVWYRSDGGQQDGPWLPIEGRENWTGEVPFWKTQIKQVMAANIDAMNVHLTDDFHQQRRNLFAALRELRREGYDVPKVTPFLDPIIIWGMNNSLDVSTAEGKDTFVGMYSKFYQQYFDTNPDEHADSYLTHIDGRTVLDVWHVHHSLAHLSSLTRAEVQGRLAAEFAAQHAMFHDDIYMITTAVSPATLGFADEKVVQFETQAYFDPRSYNSLRTVQLKPGYWDQNIRDPGYFLPRAGGSHYAAAWAKVASQKSSIDRVYVESWNEYAEGTGIYAADTRGAQVLDPPNDSGNTDTWSSDNDPYQYIRTTAEGARQYNDVADLDARILWHNLPETLRPGQTVTAQVIVRNTGDVRWTGAAGFQFGQNEQQDVVLFGTGRYKLNDEDNEIPTYGGIFRGRPVKFDVTLTAPAKAGRYETHWQMLHAGDARFGEELTHAIDVVAPEDARHEGTAGLVD</sequence>
<comment type="caution">
    <text evidence="3">The sequence shown here is derived from an EMBL/GenBank/DDBJ whole genome shotgun (WGS) entry which is preliminary data.</text>
</comment>
<evidence type="ECO:0000259" key="2">
    <source>
        <dbReference type="Pfam" id="PF16158"/>
    </source>
</evidence>
<feature type="chain" id="PRO_5040880526" evidence="1">
    <location>
        <begin position="31"/>
        <end position="510"/>
    </location>
</feature>
<dbReference type="EMBL" id="JAMXLR010000077">
    <property type="protein sequence ID" value="MCO6046745.1"/>
    <property type="molecule type" value="Genomic_DNA"/>
</dbReference>